<name>A0AC60VWT0_9ARCH</name>
<organism evidence="1 2">
    <name type="scientific">Candidatus Nitrosomaritimum aestuariumsis</name>
    <dbReference type="NCBI Taxonomy" id="3342354"/>
    <lineage>
        <taxon>Archaea</taxon>
        <taxon>Nitrososphaerota</taxon>
        <taxon>Nitrososphaeria</taxon>
        <taxon>Nitrosopumilales</taxon>
        <taxon>Nitrosopumilaceae</taxon>
        <taxon>Candidatus Nitrosomaritimum</taxon>
    </lineage>
</organism>
<protein>
    <submittedName>
        <fullName evidence="1">DNA-3-methyladenine glycosylase</fullName>
    </submittedName>
</protein>
<proteinExistence type="predicted"/>
<comment type="caution">
    <text evidence="1">The sequence shown here is derived from an EMBL/GenBank/DDBJ whole genome shotgun (WGS) entry which is preliminary data.</text>
</comment>
<evidence type="ECO:0000313" key="1">
    <source>
        <dbReference type="EMBL" id="MBA4451788.1"/>
    </source>
</evidence>
<evidence type="ECO:0000313" key="2">
    <source>
        <dbReference type="Proteomes" id="UP000559653"/>
    </source>
</evidence>
<sequence>MSFLPREFYARDTVIVAKGLLGKKLVRKIGNKKISGIITETEAYRHKDDPASHAFRKKTERNRAMFEEVGRAYIYFTYGMYFCFNVVARNSKAEAGAVLIRAIHPEKGIEVMKENRKKDELKSLTDGPAKIAQAFDINKKQYGVDLTCNSELFITEGIGKRKIISSPRIGISAATENLWNFKITL</sequence>
<reference evidence="1 2" key="1">
    <citation type="journal article" date="2020" name="Appl. Environ. Microbiol.">
        <title>Genomic Characteristics of a Novel Species of Ammonia-Oxidizing Archaea from the Jiulong River Estuary.</title>
        <authorList>
            <person name="Zou D."/>
            <person name="Wan R."/>
            <person name="Han L."/>
            <person name="Xu M.N."/>
            <person name="Liu Y."/>
            <person name="Liu H."/>
            <person name="Kao S.J."/>
            <person name="Li M."/>
        </authorList>
    </citation>
    <scope>NUCLEOTIDE SEQUENCE [LARGE SCALE GENOMIC DNA]</scope>
    <source>
        <strain evidence="1">W1bin1</strain>
    </source>
</reference>
<dbReference type="EMBL" id="JACEMZ010000002">
    <property type="protein sequence ID" value="MBA4451788.1"/>
    <property type="molecule type" value="Genomic_DNA"/>
</dbReference>
<accession>A0AC60VWT0</accession>
<dbReference type="Proteomes" id="UP000559653">
    <property type="component" value="Unassembled WGS sequence"/>
</dbReference>
<gene>
    <name evidence="1" type="ORF">H2B03_01225</name>
</gene>